<dbReference type="SUPFAM" id="SSF51735">
    <property type="entry name" value="NAD(P)-binding Rossmann-fold domains"/>
    <property type="match status" value="1"/>
</dbReference>
<evidence type="ECO:0000259" key="1">
    <source>
        <dbReference type="Pfam" id="PF03807"/>
    </source>
</evidence>
<feature type="domain" description="Pyrroline-5-carboxylate reductase catalytic N-terminal" evidence="1">
    <location>
        <begin position="6"/>
        <end position="103"/>
    </location>
</feature>
<comment type="caution">
    <text evidence="2">The sequence shown here is derived from an EMBL/GenBank/DDBJ whole genome shotgun (WGS) entry which is preliminary data.</text>
</comment>
<sequence>MITKQTITIVGASGSTGTAISSSLLRGNYRLLLCGSDLAEVQKVVDAVKRHIAAAEVEALDCTLDACWEADIIVLAVPFAEVQEVADRIREVVNQKVVISLASPQDNAHDAPATGVVAELQKLLPYAKAVRVSANPFTGSKPAEAFIAGDDAEALQTVSELVSTAGYRPVVAGAGTTDASATEGKV</sequence>
<accession>A0A2T5YQK8</accession>
<organism evidence="2 3">
    <name type="scientific">Pontibacter mucosus</name>
    <dbReference type="NCBI Taxonomy" id="1649266"/>
    <lineage>
        <taxon>Bacteria</taxon>
        <taxon>Pseudomonadati</taxon>
        <taxon>Bacteroidota</taxon>
        <taxon>Cytophagia</taxon>
        <taxon>Cytophagales</taxon>
        <taxon>Hymenobacteraceae</taxon>
        <taxon>Pontibacter</taxon>
    </lineage>
</organism>
<evidence type="ECO:0000313" key="3">
    <source>
        <dbReference type="Proteomes" id="UP000244225"/>
    </source>
</evidence>
<dbReference type="AlphaFoldDB" id="A0A2T5YQK8"/>
<dbReference type="InterPro" id="IPR028939">
    <property type="entry name" value="P5C_Rdtase_cat_N"/>
</dbReference>
<name>A0A2T5YQK8_9BACT</name>
<dbReference type="OrthoDB" id="1523398at2"/>
<evidence type="ECO:0000313" key="2">
    <source>
        <dbReference type="EMBL" id="PTX21571.1"/>
    </source>
</evidence>
<dbReference type="Gene3D" id="3.40.50.720">
    <property type="entry name" value="NAD(P)-binding Rossmann-like Domain"/>
    <property type="match status" value="1"/>
</dbReference>
<keyword evidence="3" id="KW-1185">Reference proteome</keyword>
<dbReference type="InterPro" id="IPR036291">
    <property type="entry name" value="NAD(P)-bd_dom_sf"/>
</dbReference>
<dbReference type="Pfam" id="PF03807">
    <property type="entry name" value="F420_oxidored"/>
    <property type="match status" value="1"/>
</dbReference>
<reference evidence="2 3" key="1">
    <citation type="submission" date="2018-04" db="EMBL/GenBank/DDBJ databases">
        <title>Genomic Encyclopedia of Archaeal and Bacterial Type Strains, Phase II (KMG-II): from individual species to whole genera.</title>
        <authorList>
            <person name="Goeker M."/>
        </authorList>
    </citation>
    <scope>NUCLEOTIDE SEQUENCE [LARGE SCALE GENOMIC DNA]</scope>
    <source>
        <strain evidence="2 3">DSM 100162</strain>
    </source>
</reference>
<dbReference type="Proteomes" id="UP000244225">
    <property type="component" value="Unassembled WGS sequence"/>
</dbReference>
<gene>
    <name evidence="2" type="ORF">C8N40_102547</name>
</gene>
<proteinExistence type="predicted"/>
<dbReference type="EMBL" id="QBKI01000002">
    <property type="protein sequence ID" value="PTX21571.1"/>
    <property type="molecule type" value="Genomic_DNA"/>
</dbReference>
<protein>
    <submittedName>
        <fullName evidence="2">Reduced coenzyme F420:NADP oxidoreductase</fullName>
    </submittedName>
</protein>
<dbReference type="RefSeq" id="WP_146173523.1">
    <property type="nucleotide sequence ID" value="NZ_QBKI01000002.1"/>
</dbReference>